<dbReference type="SUPFAM" id="SSF51182">
    <property type="entry name" value="RmlC-like cupins"/>
    <property type="match status" value="1"/>
</dbReference>
<gene>
    <name evidence="10" type="ORF">FDP22_22800</name>
</gene>
<dbReference type="GO" id="GO:0000271">
    <property type="term" value="P:polysaccharide biosynthetic process"/>
    <property type="evidence" value="ECO:0007669"/>
    <property type="project" value="TreeGrafter"/>
</dbReference>
<feature type="site" description="Participates in a stacking interaction with the thymidine ring of dTDP-4-oxo-6-deoxyglucose" evidence="9">
    <location>
        <position position="138"/>
    </location>
</feature>
<geneLocation type="plasmid" evidence="11">
    <name>pd4m1d</name>
</geneLocation>
<dbReference type="CDD" id="cd00438">
    <property type="entry name" value="cupin_RmlC"/>
    <property type="match status" value="1"/>
</dbReference>
<organism evidence="10 11">
    <name type="scientific">Paroceanicella profunda</name>
    <dbReference type="NCBI Taxonomy" id="2579971"/>
    <lineage>
        <taxon>Bacteria</taxon>
        <taxon>Pseudomonadati</taxon>
        <taxon>Pseudomonadota</taxon>
        <taxon>Alphaproteobacteria</taxon>
        <taxon>Rhodobacterales</taxon>
        <taxon>Paracoccaceae</taxon>
        <taxon>Paroceanicella</taxon>
    </lineage>
</organism>
<dbReference type="PANTHER" id="PTHR21047:SF2">
    <property type="entry name" value="THYMIDINE DIPHOSPHO-4-KETO-RHAMNOSE 3,5-EPIMERASE"/>
    <property type="match status" value="1"/>
</dbReference>
<dbReference type="InterPro" id="IPR000888">
    <property type="entry name" value="RmlC-like"/>
</dbReference>
<dbReference type="Proteomes" id="UP000305888">
    <property type="component" value="Plasmid pD4M1D"/>
</dbReference>
<sequence length="187" mass="20569">MRVLRVGDSDARLIEPVLHADERGSFARSWCAESFAAAGFAFTPLQGNVSLTRGAGTLRGMHFQRDPRPDPKVVRCSLGRIHDVIVDLRAGSPTRGQAFAHVLDGARPQMLCVPGGFAHGFQLLSEEAVVEYLMGEVYVPELYDGFRHDDPALGLAWPLPVRGLSEKDRAWPDLAGRFPWLAERAHA</sequence>
<feature type="active site" description="Proton donor" evidence="8">
    <location>
        <position position="132"/>
    </location>
</feature>
<dbReference type="Pfam" id="PF00908">
    <property type="entry name" value="dTDP_sugar_isom"/>
    <property type="match status" value="1"/>
</dbReference>
<evidence type="ECO:0000256" key="2">
    <source>
        <dbReference type="ARBA" id="ARBA00001997"/>
    </source>
</evidence>
<dbReference type="KEGG" id="ppru:FDP22_22800"/>
<dbReference type="Gene3D" id="2.60.120.10">
    <property type="entry name" value="Jelly Rolls"/>
    <property type="match status" value="1"/>
</dbReference>
<evidence type="ECO:0000256" key="7">
    <source>
        <dbReference type="ARBA" id="ARBA00033311"/>
    </source>
</evidence>
<evidence type="ECO:0000256" key="9">
    <source>
        <dbReference type="PIRSR" id="PIRSR600888-3"/>
    </source>
</evidence>
<keyword evidence="11" id="KW-1185">Reference proteome</keyword>
<name>A0A5B8FJQ1_9RHOB</name>
<dbReference type="EMBL" id="CP040822">
    <property type="protein sequence ID" value="QDL94707.1"/>
    <property type="molecule type" value="Genomic_DNA"/>
</dbReference>
<dbReference type="GO" id="GO:0019305">
    <property type="term" value="P:dTDP-rhamnose biosynthetic process"/>
    <property type="evidence" value="ECO:0007669"/>
    <property type="project" value="TreeGrafter"/>
</dbReference>
<evidence type="ECO:0000256" key="5">
    <source>
        <dbReference type="ARBA" id="ARBA00029758"/>
    </source>
</evidence>
<dbReference type="GO" id="GO:0008830">
    <property type="term" value="F:dTDP-4-dehydrorhamnose 3,5-epimerase activity"/>
    <property type="evidence" value="ECO:0007669"/>
    <property type="project" value="UniProtKB-EC"/>
</dbReference>
<dbReference type="InterPro" id="IPR011051">
    <property type="entry name" value="RmlC_Cupin_sf"/>
</dbReference>
<evidence type="ECO:0000256" key="8">
    <source>
        <dbReference type="PIRSR" id="PIRSR600888-1"/>
    </source>
</evidence>
<protein>
    <recommendedName>
        <fullName evidence="4">dTDP-4-dehydrorhamnose 3,5-epimerase</fullName>
        <ecNumber evidence="3">5.1.3.13</ecNumber>
    </recommendedName>
    <alternativeName>
        <fullName evidence="6">Thymidine diphospho-4-keto-rhamnose 3,5-epimerase</fullName>
    </alternativeName>
    <alternativeName>
        <fullName evidence="5">dTDP-4-keto-6-deoxyglucose 3,5-epimerase</fullName>
    </alternativeName>
    <alternativeName>
        <fullName evidence="7">dTDP-6-deoxy-D-xylo-4-hexulose 3,5-epimerase</fullName>
    </alternativeName>
</protein>
<dbReference type="AlphaFoldDB" id="A0A5B8FJQ1"/>
<dbReference type="InterPro" id="IPR014710">
    <property type="entry name" value="RmlC-like_jellyroll"/>
</dbReference>
<evidence type="ECO:0000313" key="10">
    <source>
        <dbReference type="EMBL" id="QDL94707.1"/>
    </source>
</evidence>
<feature type="active site" description="Proton acceptor" evidence="8">
    <location>
        <position position="62"/>
    </location>
</feature>
<dbReference type="OrthoDB" id="9800680at2"/>
<keyword evidence="10" id="KW-0614">Plasmid</keyword>
<dbReference type="GO" id="GO:0005829">
    <property type="term" value="C:cytosol"/>
    <property type="evidence" value="ECO:0007669"/>
    <property type="project" value="TreeGrafter"/>
</dbReference>
<dbReference type="EC" id="5.1.3.13" evidence="3"/>
<comment type="function">
    <text evidence="2">Catalyzes the epimerization of the C3' and C5'positions of dTDP-6-deoxy-D-xylo-4-hexulose, forming dTDP-6-deoxy-L-lyxo-4-hexulose.</text>
</comment>
<evidence type="ECO:0000313" key="11">
    <source>
        <dbReference type="Proteomes" id="UP000305888"/>
    </source>
</evidence>
<evidence type="ECO:0000256" key="3">
    <source>
        <dbReference type="ARBA" id="ARBA00012098"/>
    </source>
</evidence>
<evidence type="ECO:0000256" key="6">
    <source>
        <dbReference type="ARBA" id="ARBA00031424"/>
    </source>
</evidence>
<comment type="catalytic activity">
    <reaction evidence="1">
        <text>dTDP-4-dehydro-6-deoxy-alpha-D-glucose = dTDP-4-dehydro-beta-L-rhamnose</text>
        <dbReference type="Rhea" id="RHEA:16969"/>
        <dbReference type="ChEBI" id="CHEBI:57649"/>
        <dbReference type="ChEBI" id="CHEBI:62830"/>
        <dbReference type="EC" id="5.1.3.13"/>
    </reaction>
</comment>
<dbReference type="RefSeq" id="WP_138579288.1">
    <property type="nucleotide sequence ID" value="NZ_CP040822.1"/>
</dbReference>
<accession>A0A5B8FJQ1</accession>
<evidence type="ECO:0000256" key="4">
    <source>
        <dbReference type="ARBA" id="ARBA00019595"/>
    </source>
</evidence>
<evidence type="ECO:0000256" key="1">
    <source>
        <dbReference type="ARBA" id="ARBA00001298"/>
    </source>
</evidence>
<reference evidence="10 11" key="1">
    <citation type="submission" date="2019-06" db="EMBL/GenBank/DDBJ databases">
        <title>Genome sequence of Rhodobacteraceae bacterium D4M1.</title>
        <authorList>
            <person name="Cao J."/>
        </authorList>
    </citation>
    <scope>NUCLEOTIDE SEQUENCE [LARGE SCALE GENOMIC DNA]</scope>
    <source>
        <strain evidence="10 11">D4M1</strain>
        <plasmid evidence="11">pd4m1d</plasmid>
    </source>
</reference>
<dbReference type="PANTHER" id="PTHR21047">
    <property type="entry name" value="DTDP-6-DEOXY-D-GLUCOSE-3,5 EPIMERASE"/>
    <property type="match status" value="1"/>
</dbReference>
<proteinExistence type="predicted"/>